<accession>A0AAU8AUY4</accession>
<proteinExistence type="predicted"/>
<dbReference type="RefSeq" id="WP_353476722.1">
    <property type="nucleotide sequence ID" value="NZ_CP123390.1"/>
</dbReference>
<dbReference type="AlphaFoldDB" id="A0AAU8AUY4"/>
<reference evidence="1" key="1">
    <citation type="submission" date="2023-02" db="EMBL/GenBank/DDBJ databases">
        <title>Description and genomic characterization of Salipiger bruguierae sp. nov., isolated from the sediment of mangrove plant Bruguiera sexangula.</title>
        <authorList>
            <person name="Long M."/>
        </authorList>
    </citation>
    <scope>NUCLEOTIDE SEQUENCE</scope>
    <source>
        <strain evidence="1">H15</strain>
        <plasmid evidence="1">unnamed5</plasmid>
    </source>
</reference>
<evidence type="ECO:0000313" key="1">
    <source>
        <dbReference type="EMBL" id="XCC97840.1"/>
    </source>
</evidence>
<protein>
    <submittedName>
        <fullName evidence="1">Uncharacterized protein</fullName>
    </submittedName>
</protein>
<organism evidence="1">
    <name type="scientific">Alloyangia sp. H15</name>
    <dbReference type="NCBI Taxonomy" id="3029062"/>
    <lineage>
        <taxon>Bacteria</taxon>
        <taxon>Pseudomonadati</taxon>
        <taxon>Pseudomonadota</taxon>
        <taxon>Alphaproteobacteria</taxon>
        <taxon>Rhodobacterales</taxon>
        <taxon>Roseobacteraceae</taxon>
        <taxon>Alloyangia</taxon>
    </lineage>
</organism>
<keyword evidence="1" id="KW-0614">Plasmid</keyword>
<name>A0AAU8AUY4_9RHOB</name>
<gene>
    <name evidence="1" type="ORF">PVT71_28870</name>
</gene>
<sequence length="65" mass="7265">MRQTKLAIGTKVVIQTHVGLAPSLGTIVDGPMFISDDPFFRIEVEGHEVWHPAEHLGPYLRLIDD</sequence>
<dbReference type="EMBL" id="CP123390">
    <property type="protein sequence ID" value="XCC97840.1"/>
    <property type="molecule type" value="Genomic_DNA"/>
</dbReference>
<geneLocation type="plasmid" evidence="1">
    <name>unnamed5</name>
</geneLocation>